<feature type="compositionally biased region" description="Basic and acidic residues" evidence="1">
    <location>
        <begin position="13"/>
        <end position="26"/>
    </location>
</feature>
<sequence length="102" mass="11899">MKEEEEGEEEEKEKEKEEEKEQEKEKEKKKKEKKKESRCERGKESGKNIFPRASLTHAGELAGEEARTRKTKCHYECHAHETHLTFCGISDWFFVGGIVVDG</sequence>
<name>A0A834JMX3_VESGE</name>
<evidence type="ECO:0000256" key="1">
    <source>
        <dbReference type="SAM" id="MobiDB-lite"/>
    </source>
</evidence>
<evidence type="ECO:0000313" key="3">
    <source>
        <dbReference type="EMBL" id="KAF7391538.1"/>
    </source>
</evidence>
<comment type="caution">
    <text evidence="3">The sequence shown here is derived from an EMBL/GenBank/DDBJ whole genome shotgun (WGS) entry which is preliminary data.</text>
</comment>
<dbReference type="InterPro" id="IPR003618">
    <property type="entry name" value="TFIIS_cen_dom"/>
</dbReference>
<gene>
    <name evidence="3" type="ORF">HZH68_011081</name>
</gene>
<accession>A0A834JMX3</accession>
<feature type="domain" description="TFIIS central" evidence="2">
    <location>
        <begin position="1"/>
        <end position="34"/>
    </location>
</feature>
<protein>
    <recommendedName>
        <fullName evidence="2">TFIIS central domain-containing protein</fullName>
    </recommendedName>
</protein>
<evidence type="ECO:0000313" key="4">
    <source>
        <dbReference type="Proteomes" id="UP000617340"/>
    </source>
</evidence>
<dbReference type="GO" id="GO:0006351">
    <property type="term" value="P:DNA-templated transcription"/>
    <property type="evidence" value="ECO:0007669"/>
    <property type="project" value="InterPro"/>
</dbReference>
<dbReference type="AlphaFoldDB" id="A0A834JMX3"/>
<feature type="compositionally biased region" description="Basic and acidic residues" evidence="1">
    <location>
        <begin position="34"/>
        <end position="46"/>
    </location>
</feature>
<feature type="compositionally biased region" description="Acidic residues" evidence="1">
    <location>
        <begin position="1"/>
        <end position="12"/>
    </location>
</feature>
<evidence type="ECO:0000259" key="2">
    <source>
        <dbReference type="PROSITE" id="PS51321"/>
    </source>
</evidence>
<dbReference type="Proteomes" id="UP000617340">
    <property type="component" value="Unassembled WGS sequence"/>
</dbReference>
<organism evidence="3 4">
    <name type="scientific">Vespula germanica</name>
    <name type="common">German yellow jacket</name>
    <name type="synonym">Paravespula germanica</name>
    <dbReference type="NCBI Taxonomy" id="30212"/>
    <lineage>
        <taxon>Eukaryota</taxon>
        <taxon>Metazoa</taxon>
        <taxon>Ecdysozoa</taxon>
        <taxon>Arthropoda</taxon>
        <taxon>Hexapoda</taxon>
        <taxon>Insecta</taxon>
        <taxon>Pterygota</taxon>
        <taxon>Neoptera</taxon>
        <taxon>Endopterygota</taxon>
        <taxon>Hymenoptera</taxon>
        <taxon>Apocrita</taxon>
        <taxon>Aculeata</taxon>
        <taxon>Vespoidea</taxon>
        <taxon>Vespidae</taxon>
        <taxon>Vespinae</taxon>
        <taxon>Vespula</taxon>
    </lineage>
</organism>
<dbReference type="PROSITE" id="PS51321">
    <property type="entry name" value="TFIIS_CENTRAL"/>
    <property type="match status" value="1"/>
</dbReference>
<feature type="region of interest" description="Disordered" evidence="1">
    <location>
        <begin position="1"/>
        <end position="65"/>
    </location>
</feature>
<reference evidence="3" key="1">
    <citation type="journal article" date="2020" name="G3 (Bethesda)">
        <title>High-Quality Assemblies for Three Invasive Social Wasps from the &lt;i&gt;Vespula&lt;/i&gt; Genus.</title>
        <authorList>
            <person name="Harrop T.W.R."/>
            <person name="Guhlin J."/>
            <person name="McLaughlin G.M."/>
            <person name="Permina E."/>
            <person name="Stockwell P."/>
            <person name="Gilligan J."/>
            <person name="Le Lec M.F."/>
            <person name="Gruber M.A.M."/>
            <person name="Quinn O."/>
            <person name="Lovegrove M."/>
            <person name="Duncan E.J."/>
            <person name="Remnant E.J."/>
            <person name="Van Eeckhoven J."/>
            <person name="Graham B."/>
            <person name="Knapp R.A."/>
            <person name="Langford K.W."/>
            <person name="Kronenberg Z."/>
            <person name="Press M.O."/>
            <person name="Eacker S.M."/>
            <person name="Wilson-Rankin E.E."/>
            <person name="Purcell J."/>
            <person name="Lester P.J."/>
            <person name="Dearden P.K."/>
        </authorList>
    </citation>
    <scope>NUCLEOTIDE SEQUENCE</scope>
    <source>
        <strain evidence="3">Linc-1</strain>
    </source>
</reference>
<dbReference type="EMBL" id="JACSDZ010000011">
    <property type="protein sequence ID" value="KAF7391538.1"/>
    <property type="molecule type" value="Genomic_DNA"/>
</dbReference>
<proteinExistence type="predicted"/>
<keyword evidence="4" id="KW-1185">Reference proteome</keyword>